<proteinExistence type="predicted"/>
<evidence type="ECO:0000313" key="2">
    <source>
        <dbReference type="EMBL" id="OHA02032.1"/>
    </source>
</evidence>
<protein>
    <recommendedName>
        <fullName evidence="4">DUF11 domain-containing protein</fullName>
    </recommendedName>
</protein>
<feature type="transmembrane region" description="Helical" evidence="1">
    <location>
        <begin position="67"/>
        <end position="88"/>
    </location>
</feature>
<dbReference type="AlphaFoldDB" id="A0A1G2KTV2"/>
<gene>
    <name evidence="2" type="ORF">A3C16_05760</name>
</gene>
<keyword evidence="1" id="KW-1133">Transmembrane helix</keyword>
<name>A0A1G2KTV2_9BACT</name>
<evidence type="ECO:0008006" key="4">
    <source>
        <dbReference type="Google" id="ProtNLM"/>
    </source>
</evidence>
<evidence type="ECO:0000256" key="1">
    <source>
        <dbReference type="SAM" id="Phobius"/>
    </source>
</evidence>
<reference evidence="2 3" key="1">
    <citation type="journal article" date="2016" name="Nat. Commun.">
        <title>Thousands of microbial genomes shed light on interconnected biogeochemical processes in an aquifer system.</title>
        <authorList>
            <person name="Anantharaman K."/>
            <person name="Brown C.T."/>
            <person name="Hug L.A."/>
            <person name="Sharon I."/>
            <person name="Castelle C.J."/>
            <person name="Probst A.J."/>
            <person name="Thomas B.C."/>
            <person name="Singh A."/>
            <person name="Wilkins M.J."/>
            <person name="Karaoz U."/>
            <person name="Brodie E.L."/>
            <person name="Williams K.H."/>
            <person name="Hubbard S.S."/>
            <person name="Banfield J.F."/>
        </authorList>
    </citation>
    <scope>NUCLEOTIDE SEQUENCE [LARGE SCALE GENOMIC DNA]</scope>
</reference>
<comment type="caution">
    <text evidence="2">The sequence shown here is derived from an EMBL/GenBank/DDBJ whole genome shotgun (WGS) entry which is preliminary data.</text>
</comment>
<sequence length="640" mass="71190">MGKIEDLQKKIYSKEGVESRRSEDEDFIEITRRHEDDGTKHTWTGTTDDGLLRRSYSEAEAEPSHRLLYAFIGIGALVILGLGVFIYYQLNSTRIEAGLVILSGAEAGVGDRVRWEVLVENRSSVPFKDVELVFTYPKGAIPVTESASAKSSLRERVKIGDVEVGETKRYEFSAELFGLEQEEKSAEALLIYRPEHLQSKLTEKFSWTTILSKVPVVVAVSFPEEVRSGQEVDIDVTIDSISESLFPNISFGLDYPVGFEYISSDIAPSFETKNIWFLGDLHPRATKKIHVRGRIKGSPEEIKAFVGRIGTYTDDTREWTTYAEVRKDSRIAGAPLYVRQEVNGQAVYMADPGEELHFVLKYRNSYREAIKDVFVKAKLTEAVLEMATLNIKDGFYDGNSHEIVWNAGTNAGLKELSPGESGDLSFIVRLKKQPPIRTADDKNFMLRSSVTIDTKAVLASLAGVQIEYRDDVDIKLHSRPSLLARATHYGSPLGVRGTLPPSVGKETGYTIIWQVGNLGNAVKETKVTASLPGNVKWLTILTGDKTEKLRVNESTGEIVWDIGILDAGTGILLPRLTIMFMVSLTPGENLVGQAPLLLDNLVISGVDAFTEKSYLFKANALDTQLREDPRSKTDEWNVQP</sequence>
<evidence type="ECO:0000313" key="3">
    <source>
        <dbReference type="Proteomes" id="UP000177811"/>
    </source>
</evidence>
<dbReference type="EMBL" id="MHQL01000048">
    <property type="protein sequence ID" value="OHA02032.1"/>
    <property type="molecule type" value="Genomic_DNA"/>
</dbReference>
<organism evidence="2 3">
    <name type="scientific">Candidatus Sungbacteria bacterium RIFCSPHIGHO2_02_FULL_51_29</name>
    <dbReference type="NCBI Taxonomy" id="1802273"/>
    <lineage>
        <taxon>Bacteria</taxon>
        <taxon>Candidatus Sungiibacteriota</taxon>
    </lineage>
</organism>
<accession>A0A1G2KTV2</accession>
<keyword evidence="1" id="KW-0812">Transmembrane</keyword>
<dbReference type="Proteomes" id="UP000177811">
    <property type="component" value="Unassembled WGS sequence"/>
</dbReference>
<keyword evidence="1" id="KW-0472">Membrane</keyword>